<protein>
    <submittedName>
        <fullName evidence="3">Hypothetical_protein</fullName>
    </submittedName>
</protein>
<feature type="transmembrane region" description="Helical" evidence="1">
    <location>
        <begin position="12"/>
        <end position="34"/>
    </location>
</feature>
<dbReference type="Proteomes" id="UP001642409">
    <property type="component" value="Unassembled WGS sequence"/>
</dbReference>
<evidence type="ECO:0000256" key="1">
    <source>
        <dbReference type="SAM" id="Phobius"/>
    </source>
</evidence>
<keyword evidence="1" id="KW-1133">Transmembrane helix</keyword>
<gene>
    <name evidence="2" type="ORF">HINF_LOCUS13386</name>
    <name evidence="3" type="ORF">HINF_LOCUS26582</name>
</gene>
<feature type="transmembrane region" description="Helical" evidence="1">
    <location>
        <begin position="40"/>
        <end position="59"/>
    </location>
</feature>
<evidence type="ECO:0000313" key="2">
    <source>
        <dbReference type="EMBL" id="CAI9925741.1"/>
    </source>
</evidence>
<sequence>MTHLVESKFMHWITFICMSLLALSASILMFVYFAKFSLDGIFKTIFLVLCSLILAVSPWDKKIDELFKFMKHPFWKSGLILMLGLFQCPCFQHECWVPWAFIFQNVSSIAVIVLGLVHFPLAFVEHFTNNNNQYEHQNLTLEA</sequence>
<proteinExistence type="predicted"/>
<name>A0AA86NUC0_9EUKA</name>
<organism evidence="2">
    <name type="scientific">Hexamita inflata</name>
    <dbReference type="NCBI Taxonomy" id="28002"/>
    <lineage>
        <taxon>Eukaryota</taxon>
        <taxon>Metamonada</taxon>
        <taxon>Diplomonadida</taxon>
        <taxon>Hexamitidae</taxon>
        <taxon>Hexamitinae</taxon>
        <taxon>Hexamita</taxon>
    </lineage>
</organism>
<dbReference type="AlphaFoldDB" id="A0AA86NUC0"/>
<evidence type="ECO:0000313" key="4">
    <source>
        <dbReference type="Proteomes" id="UP001642409"/>
    </source>
</evidence>
<dbReference type="EMBL" id="CAXDID020000081">
    <property type="protein sequence ID" value="CAL6018676.1"/>
    <property type="molecule type" value="Genomic_DNA"/>
</dbReference>
<keyword evidence="1" id="KW-0812">Transmembrane</keyword>
<evidence type="ECO:0000313" key="3">
    <source>
        <dbReference type="EMBL" id="CAL6018676.1"/>
    </source>
</evidence>
<comment type="caution">
    <text evidence="2">The sequence shown here is derived from an EMBL/GenBank/DDBJ whole genome shotgun (WGS) entry which is preliminary data.</text>
</comment>
<accession>A0AA86NUC0</accession>
<keyword evidence="4" id="KW-1185">Reference proteome</keyword>
<keyword evidence="1" id="KW-0472">Membrane</keyword>
<dbReference type="EMBL" id="CATOUU010000347">
    <property type="protein sequence ID" value="CAI9925741.1"/>
    <property type="molecule type" value="Genomic_DNA"/>
</dbReference>
<reference evidence="2" key="1">
    <citation type="submission" date="2023-06" db="EMBL/GenBank/DDBJ databases">
        <authorList>
            <person name="Kurt Z."/>
        </authorList>
    </citation>
    <scope>NUCLEOTIDE SEQUENCE</scope>
</reference>
<reference evidence="3 4" key="2">
    <citation type="submission" date="2024-07" db="EMBL/GenBank/DDBJ databases">
        <authorList>
            <person name="Akdeniz Z."/>
        </authorList>
    </citation>
    <scope>NUCLEOTIDE SEQUENCE [LARGE SCALE GENOMIC DNA]</scope>
</reference>
<feature type="transmembrane region" description="Helical" evidence="1">
    <location>
        <begin position="105"/>
        <end position="124"/>
    </location>
</feature>